<organism evidence="1 2">
    <name type="scientific">Aspergillus melleus</name>
    <dbReference type="NCBI Taxonomy" id="138277"/>
    <lineage>
        <taxon>Eukaryota</taxon>
        <taxon>Fungi</taxon>
        <taxon>Dikarya</taxon>
        <taxon>Ascomycota</taxon>
        <taxon>Pezizomycotina</taxon>
        <taxon>Eurotiomycetes</taxon>
        <taxon>Eurotiomycetidae</taxon>
        <taxon>Eurotiales</taxon>
        <taxon>Aspergillaceae</taxon>
        <taxon>Aspergillus</taxon>
        <taxon>Aspergillus subgen. Circumdati</taxon>
    </lineage>
</organism>
<evidence type="ECO:0000313" key="2">
    <source>
        <dbReference type="Proteomes" id="UP001177260"/>
    </source>
</evidence>
<evidence type="ECO:0000313" key="1">
    <source>
        <dbReference type="EMBL" id="KAK1143774.1"/>
    </source>
</evidence>
<comment type="caution">
    <text evidence="1">The sequence shown here is derived from an EMBL/GenBank/DDBJ whole genome shotgun (WGS) entry which is preliminary data.</text>
</comment>
<name>A0ACC3B0E5_9EURO</name>
<protein>
    <submittedName>
        <fullName evidence="1">Uncharacterized protein</fullName>
    </submittedName>
</protein>
<accession>A0ACC3B0E5</accession>
<sequence length="152" mass="16517">MSDDAYHNPLVGGVGGTPWGNELYNNNQKVRSISAWWGQEEGADFIVLKGLELGWDDGTTHRVGHQESNLHHKEFRFNDGENIKTMIIHGAKNDPPGRADALEFHTTQDNDFFAGGPGGFPDSQFIGTGVLYGFDGAADADIDSLGAIVQEE</sequence>
<proteinExistence type="predicted"/>
<reference evidence="1 2" key="1">
    <citation type="journal article" date="2023" name="ACS Omega">
        <title>Identification of the Neoaspergillic Acid Biosynthesis Gene Cluster by Establishing an In Vitro CRISPR-Ribonucleoprotein Genetic System in Aspergillus melleus.</title>
        <authorList>
            <person name="Yuan B."/>
            <person name="Grau M.F."/>
            <person name="Murata R.M."/>
            <person name="Torok T."/>
            <person name="Venkateswaran K."/>
            <person name="Stajich J.E."/>
            <person name="Wang C.C.C."/>
        </authorList>
    </citation>
    <scope>NUCLEOTIDE SEQUENCE [LARGE SCALE GENOMIC DNA]</scope>
    <source>
        <strain evidence="1 2">IMV 1140</strain>
    </source>
</reference>
<dbReference type="Proteomes" id="UP001177260">
    <property type="component" value="Unassembled WGS sequence"/>
</dbReference>
<dbReference type="EMBL" id="JAOPJF010000037">
    <property type="protein sequence ID" value="KAK1143774.1"/>
    <property type="molecule type" value="Genomic_DNA"/>
</dbReference>
<gene>
    <name evidence="1" type="ORF">N8T08_006175</name>
</gene>
<keyword evidence="2" id="KW-1185">Reference proteome</keyword>